<dbReference type="EMBL" id="JBHMCG010000079">
    <property type="protein sequence ID" value="MFB9574192.1"/>
    <property type="molecule type" value="Genomic_DNA"/>
</dbReference>
<evidence type="ECO:0000256" key="1">
    <source>
        <dbReference type="SAM" id="MobiDB-lite"/>
    </source>
</evidence>
<keyword evidence="3" id="KW-1185">Reference proteome</keyword>
<proteinExistence type="predicted"/>
<name>A0ABV5RAD3_9ACTN</name>
<feature type="compositionally biased region" description="Pro residues" evidence="1">
    <location>
        <begin position="47"/>
        <end position="58"/>
    </location>
</feature>
<evidence type="ECO:0000313" key="2">
    <source>
        <dbReference type="EMBL" id="MFB9574192.1"/>
    </source>
</evidence>
<accession>A0ABV5RAD3</accession>
<dbReference type="RefSeq" id="WP_345519890.1">
    <property type="nucleotide sequence ID" value="NZ_BAAAXD010000055.1"/>
</dbReference>
<feature type="region of interest" description="Disordered" evidence="1">
    <location>
        <begin position="45"/>
        <end position="66"/>
    </location>
</feature>
<comment type="caution">
    <text evidence="2">The sequence shown here is derived from an EMBL/GenBank/DDBJ whole genome shotgun (WGS) entry which is preliminary data.</text>
</comment>
<evidence type="ECO:0000313" key="3">
    <source>
        <dbReference type="Proteomes" id="UP001589710"/>
    </source>
</evidence>
<reference evidence="2 3" key="1">
    <citation type="submission" date="2024-09" db="EMBL/GenBank/DDBJ databases">
        <authorList>
            <person name="Sun Q."/>
            <person name="Mori K."/>
        </authorList>
    </citation>
    <scope>NUCLEOTIDE SEQUENCE [LARGE SCALE GENOMIC DNA]</scope>
    <source>
        <strain evidence="2 3">JCM 3331</strain>
    </source>
</reference>
<organism evidence="2 3">
    <name type="scientific">Streptomyces yanii</name>
    <dbReference type="NCBI Taxonomy" id="78510"/>
    <lineage>
        <taxon>Bacteria</taxon>
        <taxon>Bacillati</taxon>
        <taxon>Actinomycetota</taxon>
        <taxon>Actinomycetes</taxon>
        <taxon>Kitasatosporales</taxon>
        <taxon>Streptomycetaceae</taxon>
        <taxon>Streptomyces</taxon>
    </lineage>
</organism>
<gene>
    <name evidence="2" type="ORF">ACFFTL_18255</name>
</gene>
<sequence length="96" mass="10669">MRLRDPRRGEDRYLLTGQPCVRLTRNHSTLLLSDQTIGRIAAVLESAPPPPARPPPTTSWPQTSLPVSTPQQLRIGLQDLYLGLCLTLLTKMDIAL</sequence>
<dbReference type="Proteomes" id="UP001589710">
    <property type="component" value="Unassembled WGS sequence"/>
</dbReference>
<protein>
    <submittedName>
        <fullName evidence="2">Uncharacterized protein</fullName>
    </submittedName>
</protein>